<gene>
    <name evidence="2" type="ORF">ABNX05_09015</name>
</gene>
<keyword evidence="3" id="KW-1185">Reference proteome</keyword>
<evidence type="ECO:0000256" key="1">
    <source>
        <dbReference type="SAM" id="MobiDB-lite"/>
    </source>
</evidence>
<reference evidence="2 3" key="1">
    <citation type="submission" date="2024-06" db="EMBL/GenBank/DDBJ databases">
        <title>Lysinibacillus zambalefons sp. nov., a Novel Firmicute Isolated from the Poon Bato Zambales Hyperalkaline Spring.</title>
        <authorList>
            <person name="Aja J.A."/>
            <person name="Lazaro J.E.H."/>
            <person name="Llorin L.D."/>
            <person name="Lim K.R."/>
            <person name="Teodosio J."/>
            <person name="Dalisay D.S."/>
        </authorList>
    </citation>
    <scope>NUCLEOTIDE SEQUENCE [LARGE SCALE GENOMIC DNA]</scope>
    <source>
        <strain evidence="2 3">M3</strain>
    </source>
</reference>
<organism evidence="2 3">
    <name type="scientific">Lysinibacillus zambalensis</name>
    <dbReference type="NCBI Taxonomy" id="3160866"/>
    <lineage>
        <taxon>Bacteria</taxon>
        <taxon>Bacillati</taxon>
        <taxon>Bacillota</taxon>
        <taxon>Bacilli</taxon>
        <taxon>Bacillales</taxon>
        <taxon>Bacillaceae</taxon>
        <taxon>Lysinibacillus</taxon>
    </lineage>
</organism>
<evidence type="ECO:0000313" key="2">
    <source>
        <dbReference type="EMBL" id="MEQ6354755.1"/>
    </source>
</evidence>
<accession>A0ABV1MQG3</accession>
<dbReference type="Proteomes" id="UP001478862">
    <property type="component" value="Unassembled WGS sequence"/>
</dbReference>
<protein>
    <submittedName>
        <fullName evidence="2">Transporter</fullName>
    </submittedName>
</protein>
<comment type="caution">
    <text evidence="2">The sequence shown here is derived from an EMBL/GenBank/DDBJ whole genome shotgun (WGS) entry which is preliminary data.</text>
</comment>
<dbReference type="EMBL" id="JBEGDG010000005">
    <property type="protein sequence ID" value="MEQ6354755.1"/>
    <property type="molecule type" value="Genomic_DNA"/>
</dbReference>
<feature type="region of interest" description="Disordered" evidence="1">
    <location>
        <begin position="1"/>
        <end position="102"/>
    </location>
</feature>
<feature type="compositionally biased region" description="Pro residues" evidence="1">
    <location>
        <begin position="31"/>
        <end position="101"/>
    </location>
</feature>
<dbReference type="RefSeq" id="WP_349659402.1">
    <property type="nucleotide sequence ID" value="NZ_JBEGDG010000005.1"/>
</dbReference>
<sequence length="169" mass="18532">MSNPYEQIMPFPESDFEPSFGRPGFGQSPSFRPPGFGPPPSFGPPGYGPPPSFGPPGFGPPPSSRPPGYGPPPSFEPPSFGPPPAGQMPLGPPPSFAPSTPPFGIGTSGIRSCLFRNTYIWMFNGSSFWFFLTSVGREFITGFRWSSRSGWRFQTIARRNIRSYECSRW</sequence>
<evidence type="ECO:0000313" key="3">
    <source>
        <dbReference type="Proteomes" id="UP001478862"/>
    </source>
</evidence>
<name>A0ABV1MQG3_9BACI</name>
<proteinExistence type="predicted"/>